<organism evidence="1 2">
    <name type="scientific">Candidatus Protofrankia datiscae</name>
    <dbReference type="NCBI Taxonomy" id="2716812"/>
    <lineage>
        <taxon>Bacteria</taxon>
        <taxon>Bacillati</taxon>
        <taxon>Actinomycetota</taxon>
        <taxon>Actinomycetes</taxon>
        <taxon>Frankiales</taxon>
        <taxon>Frankiaceae</taxon>
        <taxon>Protofrankia</taxon>
    </lineage>
</organism>
<accession>F8B1L2</accession>
<dbReference type="STRING" id="656024.FsymDg_3474"/>
<name>F8B1L2_9ACTN</name>
<keyword evidence="2" id="KW-1185">Reference proteome</keyword>
<dbReference type="HOGENOM" id="CLU_939265_0_0_11"/>
<dbReference type="AlphaFoldDB" id="F8B1L2"/>
<proteinExistence type="predicted"/>
<dbReference type="KEGG" id="fsy:FsymDg_3474"/>
<reference evidence="1 2" key="1">
    <citation type="submission" date="2011-05" db="EMBL/GenBank/DDBJ databases">
        <title>Complete sequence of chromosome of Frankia symbiont of Datisca glomerata.</title>
        <authorList>
            <consortium name="US DOE Joint Genome Institute"/>
            <person name="Lucas S."/>
            <person name="Han J."/>
            <person name="Lapidus A."/>
            <person name="Cheng J.-F."/>
            <person name="Goodwin L."/>
            <person name="Pitluck S."/>
            <person name="Peters L."/>
            <person name="Mikhailova N."/>
            <person name="Chertkov O."/>
            <person name="Teshima H."/>
            <person name="Han C."/>
            <person name="Tapia R."/>
            <person name="Land M."/>
            <person name="Hauser L."/>
            <person name="Kyrpides N."/>
            <person name="Ivanova N."/>
            <person name="Pagani I."/>
            <person name="Berry A."/>
            <person name="Pawlowski K."/>
            <person name="Persson T."/>
            <person name="Vanden Heuvel B."/>
            <person name="Benson D."/>
            <person name="Woyke T."/>
        </authorList>
    </citation>
    <scope>NUCLEOTIDE SEQUENCE [LARGE SCALE GENOMIC DNA]</scope>
    <source>
        <strain evidence="2">4085684</strain>
    </source>
</reference>
<evidence type="ECO:0000313" key="1">
    <source>
        <dbReference type="EMBL" id="AEH10765.1"/>
    </source>
</evidence>
<protein>
    <submittedName>
        <fullName evidence="1">Uncharacterized protein</fullName>
    </submittedName>
</protein>
<evidence type="ECO:0000313" key="2">
    <source>
        <dbReference type="Proteomes" id="UP000001549"/>
    </source>
</evidence>
<dbReference type="eggNOG" id="ENOG5032INW">
    <property type="taxonomic scope" value="Bacteria"/>
</dbReference>
<dbReference type="Proteomes" id="UP000001549">
    <property type="component" value="Chromosome"/>
</dbReference>
<gene>
    <name evidence="1" type="ordered locus">FsymDg_3474</name>
</gene>
<dbReference type="EMBL" id="CP002801">
    <property type="protein sequence ID" value="AEH10765.1"/>
    <property type="molecule type" value="Genomic_DNA"/>
</dbReference>
<dbReference type="RefSeq" id="WP_013874654.1">
    <property type="nucleotide sequence ID" value="NC_015656.1"/>
</dbReference>
<sequence>MRFTDRTLLRFLDAAELGALLPPRTGRALLDAAYDFDDLAVGDVSGVSARLVALAPALAPELPVTVTARPLGGGQEWQVTGSWQSAAAPTVHAVLDVTVTAATRGVRTDVTAVEVEPLTGLQAQIEAAVDLDAALDAIAAHVTDAPRDAVAQVLRRRGLTTLDAVRDAFGPARQTSRLVLTLVSDATGADVERPYRLTILAHAVEDLGTGLLDAVATLAAARLGLDAVADPPARPPGVTVREGRPGLVIFPAAALDDADLPVVAGERPADDAARRASRLSELTSRLRSSGIVPVVI</sequence>